<dbReference type="PANTHER" id="PTHR32183:SF6">
    <property type="entry name" value="CYSTEINE SULFINATE DESULFINASE_CYSTEINE DESULFURASE AND RELATED ENZYMES"/>
    <property type="match status" value="1"/>
</dbReference>
<gene>
    <name evidence="5" type="ORF">QWY31_07050</name>
</gene>
<keyword evidence="1" id="KW-0597">Phosphoprotein</keyword>
<evidence type="ECO:0000256" key="2">
    <source>
        <dbReference type="ARBA" id="ARBA00022603"/>
    </source>
</evidence>
<keyword evidence="2 5" id="KW-0489">Methyltransferase</keyword>
<protein>
    <submittedName>
        <fullName evidence="5">Methyltransferase domain-containing protein</fullName>
    </submittedName>
</protein>
<proteinExistence type="predicted"/>
<accession>A0ABT8F4U7</accession>
<dbReference type="Gene3D" id="3.40.50.150">
    <property type="entry name" value="Vaccinia Virus protein VP39"/>
    <property type="match status" value="1"/>
</dbReference>
<dbReference type="PROSITE" id="PS51585">
    <property type="entry name" value="SAM_MT_TPMT"/>
    <property type="match status" value="1"/>
</dbReference>
<dbReference type="RefSeq" id="WP_320003777.1">
    <property type="nucleotide sequence ID" value="NZ_JAUHJS010000003.1"/>
</dbReference>
<keyword evidence="4" id="KW-0949">S-adenosyl-L-methionine</keyword>
<organism evidence="5 6">
    <name type="scientific">Shiella aurantiaca</name>
    <dbReference type="NCBI Taxonomy" id="3058365"/>
    <lineage>
        <taxon>Bacteria</taxon>
        <taxon>Pseudomonadati</taxon>
        <taxon>Bacteroidota</taxon>
        <taxon>Cytophagia</taxon>
        <taxon>Cytophagales</taxon>
        <taxon>Shiellaceae</taxon>
        <taxon>Shiella</taxon>
    </lineage>
</organism>
<name>A0ABT8F4U7_9BACT</name>
<evidence type="ECO:0000256" key="4">
    <source>
        <dbReference type="ARBA" id="ARBA00022691"/>
    </source>
</evidence>
<dbReference type="InterPro" id="IPR029063">
    <property type="entry name" value="SAM-dependent_MTases_sf"/>
</dbReference>
<sequence length="193" mass="22319">MLALNENYWSQRYEQKSTGWDVGRITTPLKEYFDQLENRALSILIPGAGNAYEAEYLHSLGFSKVDVLDFSALPLQSFKQRNPDWPVERLIQSDFFAWQGQYDLIVEQTFFCALDPSLRARYAKHMKQLLKPGGKLVGVLFDAPMNSDQPPFGGKQEEYKALFSPYFQFKHWSACYNSIPPRAGKEWFMVLQA</sequence>
<dbReference type="PANTHER" id="PTHR32183">
    <property type="match status" value="1"/>
</dbReference>
<comment type="caution">
    <text evidence="5">The sequence shown here is derived from an EMBL/GenBank/DDBJ whole genome shotgun (WGS) entry which is preliminary data.</text>
</comment>
<evidence type="ECO:0000256" key="1">
    <source>
        <dbReference type="ARBA" id="ARBA00022553"/>
    </source>
</evidence>
<evidence type="ECO:0000256" key="3">
    <source>
        <dbReference type="ARBA" id="ARBA00022679"/>
    </source>
</evidence>
<reference evidence="5" key="1">
    <citation type="submission" date="2023-06" db="EMBL/GenBank/DDBJ databases">
        <title>Cytophagales bacterium Strain LB-30, isolated from soil.</title>
        <authorList>
            <person name="Liu B."/>
        </authorList>
    </citation>
    <scope>NUCLEOTIDE SEQUENCE</scope>
    <source>
        <strain evidence="5">LB-30</strain>
    </source>
</reference>
<dbReference type="Proteomes" id="UP001168552">
    <property type="component" value="Unassembled WGS sequence"/>
</dbReference>
<dbReference type="SUPFAM" id="SSF53335">
    <property type="entry name" value="S-adenosyl-L-methionine-dependent methyltransferases"/>
    <property type="match status" value="1"/>
</dbReference>
<keyword evidence="3" id="KW-0808">Transferase</keyword>
<dbReference type="EMBL" id="JAUHJS010000003">
    <property type="protein sequence ID" value="MDN4165251.1"/>
    <property type="molecule type" value="Genomic_DNA"/>
</dbReference>
<evidence type="ECO:0000313" key="6">
    <source>
        <dbReference type="Proteomes" id="UP001168552"/>
    </source>
</evidence>
<evidence type="ECO:0000313" key="5">
    <source>
        <dbReference type="EMBL" id="MDN4165251.1"/>
    </source>
</evidence>
<dbReference type="GO" id="GO:0032259">
    <property type="term" value="P:methylation"/>
    <property type="evidence" value="ECO:0007669"/>
    <property type="project" value="UniProtKB-KW"/>
</dbReference>
<dbReference type="Pfam" id="PF05724">
    <property type="entry name" value="TPMT"/>
    <property type="match status" value="1"/>
</dbReference>
<dbReference type="GO" id="GO:0008168">
    <property type="term" value="F:methyltransferase activity"/>
    <property type="evidence" value="ECO:0007669"/>
    <property type="project" value="UniProtKB-KW"/>
</dbReference>
<keyword evidence="6" id="KW-1185">Reference proteome</keyword>
<dbReference type="InterPro" id="IPR008854">
    <property type="entry name" value="TPMT"/>
</dbReference>
<dbReference type="CDD" id="cd02440">
    <property type="entry name" value="AdoMet_MTases"/>
    <property type="match status" value="1"/>
</dbReference>